<evidence type="ECO:0000313" key="1">
    <source>
        <dbReference type="EMBL" id="KKK89385.1"/>
    </source>
</evidence>
<reference evidence="1" key="1">
    <citation type="journal article" date="2015" name="Nature">
        <title>Complex archaea that bridge the gap between prokaryotes and eukaryotes.</title>
        <authorList>
            <person name="Spang A."/>
            <person name="Saw J.H."/>
            <person name="Jorgensen S.L."/>
            <person name="Zaremba-Niedzwiedzka K."/>
            <person name="Martijn J."/>
            <person name="Lind A.E."/>
            <person name="van Eijk R."/>
            <person name="Schleper C."/>
            <person name="Guy L."/>
            <person name="Ettema T.J."/>
        </authorList>
    </citation>
    <scope>NUCLEOTIDE SEQUENCE</scope>
</reference>
<dbReference type="AlphaFoldDB" id="A0A0F8ZTW8"/>
<gene>
    <name evidence="1" type="ORF">LCGC14_2733620</name>
</gene>
<name>A0A0F8ZTW8_9ZZZZ</name>
<sequence>MRCDVCERELEIGCPISLHDDIIKPGIPCGDDCYGILRQVFKPSFMIIERSPFPATGNEVQLPTPHHVDMKFQDKIHARDWLGERGLTSKWIENDM</sequence>
<comment type="caution">
    <text evidence="1">The sequence shown here is derived from an EMBL/GenBank/DDBJ whole genome shotgun (WGS) entry which is preliminary data.</text>
</comment>
<organism evidence="1">
    <name type="scientific">marine sediment metagenome</name>
    <dbReference type="NCBI Taxonomy" id="412755"/>
    <lineage>
        <taxon>unclassified sequences</taxon>
        <taxon>metagenomes</taxon>
        <taxon>ecological metagenomes</taxon>
    </lineage>
</organism>
<feature type="non-terminal residue" evidence="1">
    <location>
        <position position="1"/>
    </location>
</feature>
<proteinExistence type="predicted"/>
<protein>
    <submittedName>
        <fullName evidence="1">Uncharacterized protein</fullName>
    </submittedName>
</protein>
<accession>A0A0F8ZTW8</accession>
<dbReference type="EMBL" id="LAZR01049553">
    <property type="protein sequence ID" value="KKK89385.1"/>
    <property type="molecule type" value="Genomic_DNA"/>
</dbReference>